<dbReference type="InterPro" id="IPR000064">
    <property type="entry name" value="NLP_P60_dom"/>
</dbReference>
<keyword evidence="2" id="KW-0645">Protease</keyword>
<sequence length="434" mass="49957">MPKVLLLLVVFLAGALAHDGVLLDLIRLPQKATYYLPKHALPIPSKAKLKKAYLEQWYAPWVDMPVMDTHEVFWMLDTFSALGFGKDGKPNDPVRMQALYESMDIPHYPSTALKAVILADTSVRAVPTDEPYYRTKDGYPFDRWQNSFIFAGTPVLITHYNKERTYAHIQSSFVFGWVRVEDIAPIKPQMIQQVMRFKEYLTPLRDKIALYDQRRNYLATAHMGEIFLKIPNTSRQVYIYKQDQEGYAYLSPAFVNPKDFTPFPRPLTQKTMATIIDTMLGQKYGWGGAHQDRDCSAFTRDSFASFGILLPRNSLAQVQYAKNAIDLSHMSAHKKEAYIIKHATPFATILWLKGHIMLYLGTRHRKAIVAHNIWAISVPKHRKKTHIYNIGKAVITTLRLGKEHKDMFAHSKLLIDRVKAMSDLYDYSLKLVVY</sequence>
<organism evidence="9 10">
    <name type="scientific">Helicobacter mehlei</name>
    <dbReference type="NCBI Taxonomy" id="2316080"/>
    <lineage>
        <taxon>Bacteria</taxon>
        <taxon>Pseudomonadati</taxon>
        <taxon>Campylobacterota</taxon>
        <taxon>Epsilonproteobacteria</taxon>
        <taxon>Campylobacterales</taxon>
        <taxon>Helicobacteraceae</taxon>
        <taxon>Helicobacter</taxon>
    </lineage>
</organism>
<dbReference type="InterPro" id="IPR038765">
    <property type="entry name" value="Papain-like_cys_pep_sf"/>
</dbReference>
<evidence type="ECO:0000259" key="7">
    <source>
        <dbReference type="Pfam" id="PF12913"/>
    </source>
</evidence>
<dbReference type="Proteomes" id="UP000319322">
    <property type="component" value="Unassembled WGS sequence"/>
</dbReference>
<dbReference type="InterPro" id="IPR039439">
    <property type="entry name" value="SH3b1_dom"/>
</dbReference>
<dbReference type="EMBL" id="VKGC01000023">
    <property type="protein sequence ID" value="TSA80880.1"/>
    <property type="molecule type" value="Genomic_DNA"/>
</dbReference>
<evidence type="ECO:0000259" key="8">
    <source>
        <dbReference type="Pfam" id="PF12914"/>
    </source>
</evidence>
<feature type="domain" description="SH3b2-type SH3" evidence="8">
    <location>
        <begin position="199"/>
        <end position="227"/>
    </location>
</feature>
<dbReference type="Gene3D" id="3.90.1720.10">
    <property type="entry name" value="endopeptidase domain like (from Nostoc punctiforme)"/>
    <property type="match status" value="1"/>
</dbReference>
<proteinExistence type="inferred from homology"/>
<evidence type="ECO:0000256" key="2">
    <source>
        <dbReference type="ARBA" id="ARBA00022670"/>
    </source>
</evidence>
<dbReference type="InterPro" id="IPR027017">
    <property type="entry name" value="P60_peptidase_YkfC"/>
</dbReference>
<dbReference type="Pfam" id="PF12912">
    <property type="entry name" value="N_NLPC_P60"/>
    <property type="match status" value="1"/>
</dbReference>
<keyword evidence="3" id="KW-0378">Hydrolase</keyword>
<dbReference type="SUPFAM" id="SSF54001">
    <property type="entry name" value="Cysteine proteinases"/>
    <property type="match status" value="1"/>
</dbReference>
<feature type="domain" description="SH3b1" evidence="7">
    <location>
        <begin position="135"/>
        <end position="179"/>
    </location>
</feature>
<accession>A0A553UL10</accession>
<reference evidence="9" key="1">
    <citation type="submission" date="2019-07" db="EMBL/GenBank/DDBJ databases">
        <title>Helicobacter labacensis sp. nov., Helicobacter mehlei sp. nov. and Helicobacter vulpis sp. nov., isolated from gastric mucosa of red fox (Vulpis vulpis).</title>
        <authorList>
            <person name="Kusar D."/>
            <person name="Gruntar I."/>
            <person name="Pate M."/>
            <person name="Zajc U."/>
            <person name="Ocepek M."/>
        </authorList>
    </citation>
    <scope>NUCLEOTIDE SEQUENCE [LARGE SCALE GENOMIC DNA]</scope>
    <source>
        <strain evidence="9">L8b</strain>
    </source>
</reference>
<dbReference type="GO" id="GO:0008234">
    <property type="term" value="F:cysteine-type peptidase activity"/>
    <property type="evidence" value="ECO:0007669"/>
    <property type="project" value="UniProtKB-KW"/>
</dbReference>
<dbReference type="Pfam" id="PF12914">
    <property type="entry name" value="SH3_7"/>
    <property type="match status" value="1"/>
</dbReference>
<name>A0A553UL10_9HELI</name>
<keyword evidence="4" id="KW-0788">Thiol protease</keyword>
<protein>
    <submittedName>
        <fullName evidence="9">Uncharacterized protein</fullName>
    </submittedName>
</protein>
<dbReference type="InterPro" id="IPR026864">
    <property type="entry name" value="SH3b2-type_SH3"/>
</dbReference>
<comment type="caution">
    <text evidence="9">The sequence shown here is derived from an EMBL/GenBank/DDBJ whole genome shotgun (WGS) entry which is preliminary data.</text>
</comment>
<evidence type="ECO:0000313" key="9">
    <source>
        <dbReference type="EMBL" id="TSA80880.1"/>
    </source>
</evidence>
<dbReference type="PIRSF" id="PIRSF019015">
    <property type="entry name" value="P60_peptidase_YkfC"/>
    <property type="match status" value="1"/>
</dbReference>
<evidence type="ECO:0000256" key="4">
    <source>
        <dbReference type="ARBA" id="ARBA00022807"/>
    </source>
</evidence>
<dbReference type="AlphaFoldDB" id="A0A553UL10"/>
<reference evidence="9" key="2">
    <citation type="submission" date="2019-07" db="EMBL/GenBank/DDBJ databases">
        <authorList>
            <person name="Papic B."/>
        </authorList>
    </citation>
    <scope>NUCLEOTIDE SEQUENCE [LARGE SCALE GENOMIC DNA]</scope>
    <source>
        <strain evidence="9">L8b</strain>
    </source>
</reference>
<gene>
    <name evidence="9" type="ORF">FNE76_07025</name>
</gene>
<dbReference type="RefSeq" id="WP_120948404.1">
    <property type="nucleotide sequence ID" value="NZ_QXQS01000010.1"/>
</dbReference>
<dbReference type="GO" id="GO:0006508">
    <property type="term" value="P:proteolysis"/>
    <property type="evidence" value="ECO:0007669"/>
    <property type="project" value="UniProtKB-KW"/>
</dbReference>
<comment type="similarity">
    <text evidence="1">Belongs to the peptidase C40 family.</text>
</comment>
<feature type="domain" description="NLPC/P60 N-terminal" evidence="6">
    <location>
        <begin position="22"/>
        <end position="108"/>
    </location>
</feature>
<dbReference type="Pfam" id="PF00877">
    <property type="entry name" value="NLPC_P60"/>
    <property type="match status" value="1"/>
</dbReference>
<keyword evidence="10" id="KW-1185">Reference proteome</keyword>
<feature type="domain" description="NlpC/P60" evidence="5">
    <location>
        <begin position="281"/>
        <end position="362"/>
    </location>
</feature>
<evidence type="ECO:0000256" key="1">
    <source>
        <dbReference type="ARBA" id="ARBA00007074"/>
    </source>
</evidence>
<dbReference type="InterPro" id="IPR025606">
    <property type="entry name" value="NLPC/P60_N_dom"/>
</dbReference>
<evidence type="ECO:0000259" key="5">
    <source>
        <dbReference type="Pfam" id="PF00877"/>
    </source>
</evidence>
<evidence type="ECO:0000313" key="10">
    <source>
        <dbReference type="Proteomes" id="UP000319322"/>
    </source>
</evidence>
<evidence type="ECO:0000259" key="6">
    <source>
        <dbReference type="Pfam" id="PF12912"/>
    </source>
</evidence>
<dbReference type="Pfam" id="PF12913">
    <property type="entry name" value="SH3_6"/>
    <property type="match status" value="1"/>
</dbReference>
<evidence type="ECO:0000256" key="3">
    <source>
        <dbReference type="ARBA" id="ARBA00022801"/>
    </source>
</evidence>